<evidence type="ECO:0000313" key="1">
    <source>
        <dbReference type="EMBL" id="MBW8482249.1"/>
    </source>
</evidence>
<sequence>MDERPPPPAGAVPSEDARALVDAARRTAAALVRAAQQDADRDVHRVRAAVASAGADPLLVERAMERAAARVEAVARRAARLVEDARAHALAAGEPLRKKSRDDD</sequence>
<accession>A0ABS7FPB9</accession>
<proteinExistence type="predicted"/>
<dbReference type="EMBL" id="JAIBOA010000004">
    <property type="protein sequence ID" value="MBW8482249.1"/>
    <property type="molecule type" value="Genomic_DNA"/>
</dbReference>
<name>A0ABS7FPB9_9ACTN</name>
<gene>
    <name evidence="1" type="ORF">K1Y72_07710</name>
</gene>
<dbReference type="Proteomes" id="UP000774570">
    <property type="component" value="Unassembled WGS sequence"/>
</dbReference>
<keyword evidence="2" id="KW-1185">Reference proteome</keyword>
<protein>
    <submittedName>
        <fullName evidence="1">Uncharacterized protein</fullName>
    </submittedName>
</protein>
<comment type="caution">
    <text evidence="1">The sequence shown here is derived from an EMBL/GenBank/DDBJ whole genome shotgun (WGS) entry which is preliminary data.</text>
</comment>
<dbReference type="RefSeq" id="WP_220164668.1">
    <property type="nucleotide sequence ID" value="NZ_JAIBOA010000004.1"/>
</dbReference>
<reference evidence="1 2" key="1">
    <citation type="submission" date="2021-07" db="EMBL/GenBank/DDBJ databases">
        <title>Actinomadura sp. PM05-2 isolated from lichen.</title>
        <authorList>
            <person name="Somphong A."/>
            <person name="Phongsopitanun W."/>
            <person name="Tanasupawat S."/>
            <person name="Peongsungnone V."/>
        </authorList>
    </citation>
    <scope>NUCLEOTIDE SEQUENCE [LARGE SCALE GENOMIC DNA]</scope>
    <source>
        <strain evidence="1 2">PM05-2</strain>
    </source>
</reference>
<evidence type="ECO:0000313" key="2">
    <source>
        <dbReference type="Proteomes" id="UP000774570"/>
    </source>
</evidence>
<organism evidence="1 2">
    <name type="scientific">Actinomadura parmotrematis</name>
    <dbReference type="NCBI Taxonomy" id="2864039"/>
    <lineage>
        <taxon>Bacteria</taxon>
        <taxon>Bacillati</taxon>
        <taxon>Actinomycetota</taxon>
        <taxon>Actinomycetes</taxon>
        <taxon>Streptosporangiales</taxon>
        <taxon>Thermomonosporaceae</taxon>
        <taxon>Actinomadura</taxon>
    </lineage>
</organism>